<dbReference type="AlphaFoldDB" id="A0A955I2D0"/>
<reference evidence="4" key="2">
    <citation type="journal article" date="2021" name="Microbiome">
        <title>Successional dynamics and alternative stable states in a saline activated sludge microbial community over 9 years.</title>
        <authorList>
            <person name="Wang Y."/>
            <person name="Ye J."/>
            <person name="Ju F."/>
            <person name="Liu L."/>
            <person name="Boyd J.A."/>
            <person name="Deng Y."/>
            <person name="Parks D.H."/>
            <person name="Jiang X."/>
            <person name="Yin X."/>
            <person name="Woodcroft B.J."/>
            <person name="Tyson G.W."/>
            <person name="Hugenholtz P."/>
            <person name="Polz M.F."/>
            <person name="Zhang T."/>
        </authorList>
    </citation>
    <scope>NUCLEOTIDE SEQUENCE</scope>
    <source>
        <strain evidence="4">HKST-UBA17</strain>
    </source>
</reference>
<sequence length="102" mass="11760">MEIHIGEKIKEYREKAGVSQKKLGMSLGLSDKAISAYESGRTLPPLETLNRIAVELKRPLSFFLSDSNNIRLDERLESIENTLKKLTKEINKLKKELRYPEE</sequence>
<dbReference type="PANTHER" id="PTHR46797">
    <property type="entry name" value="HTH-TYPE TRANSCRIPTIONAL REGULATOR"/>
    <property type="match status" value="1"/>
</dbReference>
<gene>
    <name evidence="4" type="ORF">KC685_01610</name>
</gene>
<protein>
    <submittedName>
        <fullName evidence="4">Helix-turn-helix transcriptional regulator</fullName>
    </submittedName>
</protein>
<comment type="caution">
    <text evidence="4">The sequence shown here is derived from an EMBL/GenBank/DDBJ whole genome shotgun (WGS) entry which is preliminary data.</text>
</comment>
<feature type="domain" description="HTH cro/C1-type" evidence="3">
    <location>
        <begin position="9"/>
        <end position="63"/>
    </location>
</feature>
<dbReference type="PANTHER" id="PTHR46797:SF1">
    <property type="entry name" value="METHYLPHOSPHONATE SYNTHASE"/>
    <property type="match status" value="1"/>
</dbReference>
<evidence type="ECO:0000256" key="1">
    <source>
        <dbReference type="ARBA" id="ARBA00023125"/>
    </source>
</evidence>
<proteinExistence type="predicted"/>
<dbReference type="SMART" id="SM00530">
    <property type="entry name" value="HTH_XRE"/>
    <property type="match status" value="1"/>
</dbReference>
<evidence type="ECO:0000313" key="4">
    <source>
        <dbReference type="EMBL" id="MCA9376596.1"/>
    </source>
</evidence>
<dbReference type="GO" id="GO:0003700">
    <property type="term" value="F:DNA-binding transcription factor activity"/>
    <property type="evidence" value="ECO:0007669"/>
    <property type="project" value="TreeGrafter"/>
</dbReference>
<evidence type="ECO:0000313" key="5">
    <source>
        <dbReference type="Proteomes" id="UP000741282"/>
    </source>
</evidence>
<reference evidence="4" key="1">
    <citation type="submission" date="2020-04" db="EMBL/GenBank/DDBJ databases">
        <authorList>
            <person name="Zhang T."/>
        </authorList>
    </citation>
    <scope>NUCLEOTIDE SEQUENCE</scope>
    <source>
        <strain evidence="4">HKST-UBA17</strain>
    </source>
</reference>
<organism evidence="4 5">
    <name type="scientific">Candidatus Dojkabacteria bacterium</name>
    <dbReference type="NCBI Taxonomy" id="2099670"/>
    <lineage>
        <taxon>Bacteria</taxon>
        <taxon>Candidatus Dojkabacteria</taxon>
    </lineage>
</organism>
<dbReference type="CDD" id="cd00093">
    <property type="entry name" value="HTH_XRE"/>
    <property type="match status" value="1"/>
</dbReference>
<dbReference type="InterPro" id="IPR001387">
    <property type="entry name" value="Cro/C1-type_HTH"/>
</dbReference>
<dbReference type="InterPro" id="IPR050807">
    <property type="entry name" value="TransReg_Diox_bact_type"/>
</dbReference>
<name>A0A955I2D0_9BACT</name>
<dbReference type="SUPFAM" id="SSF47413">
    <property type="entry name" value="lambda repressor-like DNA-binding domains"/>
    <property type="match status" value="1"/>
</dbReference>
<dbReference type="GO" id="GO:0005829">
    <property type="term" value="C:cytosol"/>
    <property type="evidence" value="ECO:0007669"/>
    <property type="project" value="TreeGrafter"/>
</dbReference>
<dbReference type="Proteomes" id="UP000741282">
    <property type="component" value="Unassembled WGS sequence"/>
</dbReference>
<dbReference type="EMBL" id="JAGQLN010000004">
    <property type="protein sequence ID" value="MCA9376596.1"/>
    <property type="molecule type" value="Genomic_DNA"/>
</dbReference>
<dbReference type="GO" id="GO:0003677">
    <property type="term" value="F:DNA binding"/>
    <property type="evidence" value="ECO:0007669"/>
    <property type="project" value="UniProtKB-KW"/>
</dbReference>
<keyword evidence="2" id="KW-0175">Coiled coil</keyword>
<accession>A0A955I2D0</accession>
<dbReference type="Pfam" id="PF01381">
    <property type="entry name" value="HTH_3"/>
    <property type="match status" value="1"/>
</dbReference>
<keyword evidence="1" id="KW-0238">DNA-binding</keyword>
<dbReference type="Gene3D" id="1.10.260.40">
    <property type="entry name" value="lambda repressor-like DNA-binding domains"/>
    <property type="match status" value="1"/>
</dbReference>
<evidence type="ECO:0000256" key="2">
    <source>
        <dbReference type="SAM" id="Coils"/>
    </source>
</evidence>
<feature type="coiled-coil region" evidence="2">
    <location>
        <begin position="69"/>
        <end position="96"/>
    </location>
</feature>
<dbReference type="InterPro" id="IPR010982">
    <property type="entry name" value="Lambda_DNA-bd_dom_sf"/>
</dbReference>
<dbReference type="PROSITE" id="PS50943">
    <property type="entry name" value="HTH_CROC1"/>
    <property type="match status" value="1"/>
</dbReference>
<evidence type="ECO:0000259" key="3">
    <source>
        <dbReference type="PROSITE" id="PS50943"/>
    </source>
</evidence>